<dbReference type="Gene3D" id="1.10.472.10">
    <property type="entry name" value="Cyclin-like"/>
    <property type="match status" value="2"/>
</dbReference>
<comment type="subunit">
    <text evidence="2">Interacts with the CDC2 protein kinase to form a serine/threonine kinase holoenzyme complex also known as maturation promoting factor (MPF). The cyclin subunit imparts substrate specificity to the complex.</text>
</comment>
<feature type="region of interest" description="Disordered" evidence="8">
    <location>
        <begin position="146"/>
        <end position="165"/>
    </location>
</feature>
<feature type="domain" description="Cyclin C-terminal" evidence="10">
    <location>
        <begin position="332"/>
        <end position="455"/>
    </location>
</feature>
<dbReference type="InterPro" id="IPR013763">
    <property type="entry name" value="Cyclin-like_dom"/>
</dbReference>
<dbReference type="EMBL" id="CM007362">
    <property type="protein sequence ID" value="OIW17130.1"/>
    <property type="molecule type" value="Genomic_DNA"/>
</dbReference>
<evidence type="ECO:0000256" key="4">
    <source>
        <dbReference type="ARBA" id="ARBA00023127"/>
    </source>
</evidence>
<dbReference type="InterPro" id="IPR036915">
    <property type="entry name" value="Cyclin-like_sf"/>
</dbReference>
<gene>
    <name evidence="11" type="ORF">TanjilG_27284</name>
</gene>
<dbReference type="GO" id="GO:0016538">
    <property type="term" value="F:cyclin-dependent protein serine/threonine kinase regulator activity"/>
    <property type="evidence" value="ECO:0007669"/>
    <property type="project" value="InterPro"/>
</dbReference>
<dbReference type="OMA" id="KSEDTMC"/>
<feature type="region of interest" description="Disordered" evidence="8">
    <location>
        <begin position="20"/>
        <end position="52"/>
    </location>
</feature>
<dbReference type="FunFam" id="1.10.472.10:FF:000167">
    <property type="entry name" value="Mitotic cyclin 6"/>
    <property type="match status" value="1"/>
</dbReference>
<evidence type="ECO:0000256" key="1">
    <source>
        <dbReference type="ARBA" id="ARBA00006955"/>
    </source>
</evidence>
<accession>A0A1J7HW51</accession>
<dbReference type="PANTHER" id="PTHR10177">
    <property type="entry name" value="CYCLINS"/>
    <property type="match status" value="1"/>
</dbReference>
<evidence type="ECO:0000259" key="9">
    <source>
        <dbReference type="SMART" id="SM00385"/>
    </source>
</evidence>
<evidence type="ECO:0000256" key="7">
    <source>
        <dbReference type="RuleBase" id="RU000383"/>
    </source>
</evidence>
<evidence type="ECO:0000313" key="11">
    <source>
        <dbReference type="EMBL" id="OIW17130.1"/>
    </source>
</evidence>
<dbReference type="GO" id="GO:0044772">
    <property type="term" value="P:mitotic cell cycle phase transition"/>
    <property type="evidence" value="ECO:0007669"/>
    <property type="project" value="InterPro"/>
</dbReference>
<reference evidence="11 12" key="1">
    <citation type="journal article" date="2017" name="Plant Biotechnol. J.">
        <title>A comprehensive draft genome sequence for lupin (Lupinus angustifolius), an emerging health food: insights into plant-microbe interactions and legume evolution.</title>
        <authorList>
            <person name="Hane J.K."/>
            <person name="Ming Y."/>
            <person name="Kamphuis L.G."/>
            <person name="Nelson M.N."/>
            <person name="Garg G."/>
            <person name="Atkins C.A."/>
            <person name="Bayer P.E."/>
            <person name="Bravo A."/>
            <person name="Bringans S."/>
            <person name="Cannon S."/>
            <person name="Edwards D."/>
            <person name="Foley R."/>
            <person name="Gao L.L."/>
            <person name="Harrison M.J."/>
            <person name="Huang W."/>
            <person name="Hurgobin B."/>
            <person name="Li S."/>
            <person name="Liu C.W."/>
            <person name="McGrath A."/>
            <person name="Morahan G."/>
            <person name="Murray J."/>
            <person name="Weller J."/>
            <person name="Jian J."/>
            <person name="Singh K.B."/>
        </authorList>
    </citation>
    <scope>NUCLEOTIDE SEQUENCE [LARGE SCALE GENOMIC DNA]</scope>
    <source>
        <strain evidence="12">cv. Tanjil</strain>
        <tissue evidence="11">Whole plant</tissue>
    </source>
</reference>
<dbReference type="SMART" id="SM01332">
    <property type="entry name" value="Cyclin_C"/>
    <property type="match status" value="1"/>
</dbReference>
<evidence type="ECO:0000256" key="2">
    <source>
        <dbReference type="ARBA" id="ARBA00011177"/>
    </source>
</evidence>
<dbReference type="Pfam" id="PF00134">
    <property type="entry name" value="Cyclin_N"/>
    <property type="match status" value="1"/>
</dbReference>
<dbReference type="InterPro" id="IPR039361">
    <property type="entry name" value="Cyclin"/>
</dbReference>
<dbReference type="CDD" id="cd20506">
    <property type="entry name" value="CYCLIN_AtCycA-like_rpt2"/>
    <property type="match status" value="1"/>
</dbReference>
<keyword evidence="3" id="KW-0132">Cell division</keyword>
<keyword evidence="5" id="KW-0131">Cell cycle</keyword>
<evidence type="ECO:0000256" key="6">
    <source>
        <dbReference type="ARBA" id="ARBA00032263"/>
    </source>
</evidence>
<dbReference type="Pfam" id="PF02984">
    <property type="entry name" value="Cyclin_C"/>
    <property type="match status" value="1"/>
</dbReference>
<dbReference type="InterPro" id="IPR004367">
    <property type="entry name" value="Cyclin_C-dom"/>
</dbReference>
<comment type="similarity">
    <text evidence="1">Belongs to the cyclin family. Cyclin AB subfamily.</text>
</comment>
<evidence type="ECO:0000259" key="10">
    <source>
        <dbReference type="SMART" id="SM01332"/>
    </source>
</evidence>
<dbReference type="InterPro" id="IPR046965">
    <property type="entry name" value="Cyclin_A/B-like"/>
</dbReference>
<dbReference type="SUPFAM" id="SSF47954">
    <property type="entry name" value="Cyclin-like"/>
    <property type="match status" value="2"/>
</dbReference>
<keyword evidence="4 7" id="KW-0195">Cyclin</keyword>
<evidence type="ECO:0000256" key="5">
    <source>
        <dbReference type="ARBA" id="ARBA00023306"/>
    </source>
</evidence>
<organism evidence="11 12">
    <name type="scientific">Lupinus angustifolius</name>
    <name type="common">Narrow-leaved blue lupine</name>
    <dbReference type="NCBI Taxonomy" id="3871"/>
    <lineage>
        <taxon>Eukaryota</taxon>
        <taxon>Viridiplantae</taxon>
        <taxon>Streptophyta</taxon>
        <taxon>Embryophyta</taxon>
        <taxon>Tracheophyta</taxon>
        <taxon>Spermatophyta</taxon>
        <taxon>Magnoliopsida</taxon>
        <taxon>eudicotyledons</taxon>
        <taxon>Gunneridae</taxon>
        <taxon>Pentapetalae</taxon>
        <taxon>rosids</taxon>
        <taxon>fabids</taxon>
        <taxon>Fabales</taxon>
        <taxon>Fabaceae</taxon>
        <taxon>Papilionoideae</taxon>
        <taxon>50 kb inversion clade</taxon>
        <taxon>genistoids sensu lato</taxon>
        <taxon>core genistoids</taxon>
        <taxon>Genisteae</taxon>
        <taxon>Lupinus</taxon>
    </lineage>
</organism>
<feature type="domain" description="Cyclin-like" evidence="9">
    <location>
        <begin position="239"/>
        <end position="323"/>
    </location>
</feature>
<feature type="domain" description="Cyclin-like" evidence="9">
    <location>
        <begin position="336"/>
        <end position="424"/>
    </location>
</feature>
<keyword evidence="12" id="KW-1185">Reference proteome</keyword>
<dbReference type="FunFam" id="1.10.472.10:FF:000013">
    <property type="entry name" value="Cyclin A1"/>
    <property type="match status" value="1"/>
</dbReference>
<dbReference type="Proteomes" id="UP000188354">
    <property type="component" value="Chromosome LG02"/>
</dbReference>
<dbReference type="Gramene" id="OIW17130">
    <property type="protein sequence ID" value="OIW17130"/>
    <property type="gene ID" value="TanjilG_27284"/>
</dbReference>
<dbReference type="AlphaFoldDB" id="A0A1J7HW51"/>
<dbReference type="KEGG" id="lang:109333985"/>
<dbReference type="InterPro" id="IPR006671">
    <property type="entry name" value="Cyclin_N"/>
</dbReference>
<sequence>MKKENSVVLKAGEFPGRMTRAQVASSRVSRQLAPLKEPSRRNQNQPLCANPKRAVSDSGSTCLQHKKRVVLEDVTNVCCQNSYKSCFDSTIIQAKKRKVVKASRTNVAKAAPSVAVELPQLQSKSEDAICSTNLENNSFLKLSSNKCGKDDSTSGTSAQPTDSKKKAKKGNFYELLIASKGPVITDIDDNFEDPQLCSHYVTDIYNNLRVAELARRPHPNSMETVQQDITQSMRGILIDWLVEVSEEYKLGQDTLYLTAYLIDWFLSKSYVERQRLQLLGITCMLIASKYEEINAPHIEDFCFITDNTYTKAEVLRMENQVLKLSEYKLFAPTTITFLRRFLRAAQASDKSPSLELEYLASYLAELTLMDYDFLNFLPSIIAASVVFLAKWTLDQSNHPWDPTLEHYAHYKASDLKTAVFALQDLQLNTNGCPLNAVRSKYRQEKFKCVADLSSPKLIETLF</sequence>
<evidence type="ECO:0000256" key="8">
    <source>
        <dbReference type="SAM" id="MobiDB-lite"/>
    </source>
</evidence>
<evidence type="ECO:0000313" key="12">
    <source>
        <dbReference type="Proteomes" id="UP000188354"/>
    </source>
</evidence>
<dbReference type="STRING" id="3871.A0A1J7HW51"/>
<dbReference type="GO" id="GO:0051301">
    <property type="term" value="P:cell division"/>
    <property type="evidence" value="ECO:0007669"/>
    <property type="project" value="UniProtKB-KW"/>
</dbReference>
<dbReference type="OrthoDB" id="5590282at2759"/>
<evidence type="ECO:0000256" key="3">
    <source>
        <dbReference type="ARBA" id="ARBA00022618"/>
    </source>
</evidence>
<name>A0A1J7HW51_LUPAN</name>
<proteinExistence type="inferred from homology"/>
<protein>
    <recommendedName>
        <fullName evidence="6">B-like cyclin</fullName>
    </recommendedName>
</protein>
<dbReference type="PIRSF" id="PIRSF001771">
    <property type="entry name" value="Cyclin_A_B_D_E"/>
    <property type="match status" value="1"/>
</dbReference>
<dbReference type="SMART" id="SM00385">
    <property type="entry name" value="CYCLIN"/>
    <property type="match status" value="2"/>
</dbReference>